<evidence type="ECO:0000313" key="3">
    <source>
        <dbReference type="Proteomes" id="UP000199708"/>
    </source>
</evidence>
<dbReference type="SUPFAM" id="SSF52141">
    <property type="entry name" value="Uracil-DNA glycosylase-like"/>
    <property type="match status" value="1"/>
</dbReference>
<dbReference type="InterPro" id="IPR036895">
    <property type="entry name" value="Uracil-DNA_glycosylase-like_sf"/>
</dbReference>
<evidence type="ECO:0000313" key="2">
    <source>
        <dbReference type="EMBL" id="SDG31487.1"/>
    </source>
</evidence>
<sequence length="179" mass="20963">MTQNINNAYQTIDHPLSPLYTKESQILILGSFPSVKTREYGFFYGHPQNRFWPVMERIFNEELSTNIEERRRFLIKHKIAVYDSIYQCDIVGSSDASIKNVVPSDLKAIFEQAPIQQVFCNGTTSYKYYQKYHAKEARIKGVKLPSTSPANARFRLDDLLREWKKILDYLEVETNRKSL</sequence>
<organism evidence="2 3">
    <name type="scientific">Facklamia miroungae</name>
    <dbReference type="NCBI Taxonomy" id="120956"/>
    <lineage>
        <taxon>Bacteria</taxon>
        <taxon>Bacillati</taxon>
        <taxon>Bacillota</taxon>
        <taxon>Bacilli</taxon>
        <taxon>Lactobacillales</taxon>
        <taxon>Aerococcaceae</taxon>
        <taxon>Facklamia</taxon>
    </lineage>
</organism>
<evidence type="ECO:0000259" key="1">
    <source>
        <dbReference type="SMART" id="SM00986"/>
    </source>
</evidence>
<dbReference type="EMBL" id="FNCK01000005">
    <property type="protein sequence ID" value="SDG31487.1"/>
    <property type="molecule type" value="Genomic_DNA"/>
</dbReference>
<dbReference type="Gene3D" id="3.40.470.10">
    <property type="entry name" value="Uracil-DNA glycosylase-like domain"/>
    <property type="match status" value="1"/>
</dbReference>
<accession>A0A1G7T7Z9</accession>
<dbReference type="CDD" id="cd10032">
    <property type="entry name" value="UDG-F6_HDG"/>
    <property type="match status" value="1"/>
</dbReference>
<dbReference type="InterPro" id="IPR026353">
    <property type="entry name" value="Hypoxan-DNA_Glyclase"/>
</dbReference>
<dbReference type="RefSeq" id="WP_180363670.1">
    <property type="nucleotide sequence ID" value="NZ_FNCK01000005.1"/>
</dbReference>
<dbReference type="AlphaFoldDB" id="A0A1G7T7Z9"/>
<dbReference type="NCBIfam" id="TIGR04274">
    <property type="entry name" value="hypoxanDNAglyco"/>
    <property type="match status" value="1"/>
</dbReference>
<protein>
    <submittedName>
        <fullName evidence="2">Hypoxanthine-DNA glycosylase</fullName>
    </submittedName>
</protein>
<dbReference type="InterPro" id="IPR005122">
    <property type="entry name" value="Uracil-DNA_glycosylase-like"/>
</dbReference>
<dbReference type="Pfam" id="PF03167">
    <property type="entry name" value="UDG"/>
    <property type="match status" value="1"/>
</dbReference>
<dbReference type="Proteomes" id="UP000199708">
    <property type="component" value="Unassembled WGS sequence"/>
</dbReference>
<name>A0A1G7T7Z9_9LACT</name>
<proteinExistence type="predicted"/>
<dbReference type="STRING" id="120956.SAMN05421791_10536"/>
<gene>
    <name evidence="2" type="ORF">SAMN05421791_10536</name>
</gene>
<dbReference type="SMART" id="SM00986">
    <property type="entry name" value="UDG"/>
    <property type="match status" value="1"/>
</dbReference>
<reference evidence="2 3" key="1">
    <citation type="submission" date="2016-10" db="EMBL/GenBank/DDBJ databases">
        <authorList>
            <person name="de Groot N.N."/>
        </authorList>
    </citation>
    <scope>NUCLEOTIDE SEQUENCE [LARGE SCALE GENOMIC DNA]</scope>
    <source>
        <strain evidence="2 3">ATCC BAA-466</strain>
    </source>
</reference>
<dbReference type="SMART" id="SM00987">
    <property type="entry name" value="UreE_C"/>
    <property type="match status" value="1"/>
</dbReference>
<keyword evidence="3" id="KW-1185">Reference proteome</keyword>
<feature type="domain" description="Uracil-DNA glycosylase-like" evidence="1">
    <location>
        <begin position="18"/>
        <end position="167"/>
    </location>
</feature>